<name>A0A1H2T954_9RHOB</name>
<dbReference type="Proteomes" id="UP000183400">
    <property type="component" value="Unassembled WGS sequence"/>
</dbReference>
<sequence>MTPKPRQRFRKDDVLTVLGYALPVLGGLLGVAYVNTNYMDFINPVWAVGGGALLGWIIARVIRKTLG</sequence>
<keyword evidence="1" id="KW-0812">Transmembrane</keyword>
<keyword evidence="1" id="KW-0472">Membrane</keyword>
<dbReference type="STRING" id="985054.SAMN05444358_101726"/>
<accession>A0A1H2T954</accession>
<keyword evidence="1" id="KW-1133">Transmembrane helix</keyword>
<evidence type="ECO:0000313" key="3">
    <source>
        <dbReference type="Proteomes" id="UP000183400"/>
    </source>
</evidence>
<keyword evidence="3" id="KW-1185">Reference proteome</keyword>
<proteinExistence type="predicted"/>
<reference evidence="3" key="1">
    <citation type="submission" date="2016-10" db="EMBL/GenBank/DDBJ databases">
        <authorList>
            <person name="Varghese N."/>
            <person name="Submissions S."/>
        </authorList>
    </citation>
    <scope>NUCLEOTIDE SEQUENCE [LARGE SCALE GENOMIC DNA]</scope>
    <source>
        <strain evidence="3">DSM 27839</strain>
    </source>
</reference>
<gene>
    <name evidence="2" type="ORF">SAMN05444358_101726</name>
</gene>
<feature type="transmembrane region" description="Helical" evidence="1">
    <location>
        <begin position="14"/>
        <end position="35"/>
    </location>
</feature>
<evidence type="ECO:0000256" key="1">
    <source>
        <dbReference type="SAM" id="Phobius"/>
    </source>
</evidence>
<dbReference type="OrthoDB" id="7874922at2"/>
<feature type="transmembrane region" description="Helical" evidence="1">
    <location>
        <begin position="41"/>
        <end position="62"/>
    </location>
</feature>
<dbReference type="EMBL" id="FNNP01000001">
    <property type="protein sequence ID" value="SDW40225.1"/>
    <property type="molecule type" value="Genomic_DNA"/>
</dbReference>
<organism evidence="2 3">
    <name type="scientific">Ruegeria halocynthiae</name>
    <dbReference type="NCBI Taxonomy" id="985054"/>
    <lineage>
        <taxon>Bacteria</taxon>
        <taxon>Pseudomonadati</taxon>
        <taxon>Pseudomonadota</taxon>
        <taxon>Alphaproteobacteria</taxon>
        <taxon>Rhodobacterales</taxon>
        <taxon>Roseobacteraceae</taxon>
        <taxon>Ruegeria</taxon>
    </lineage>
</organism>
<evidence type="ECO:0000313" key="2">
    <source>
        <dbReference type="EMBL" id="SDW40225.1"/>
    </source>
</evidence>
<dbReference type="AlphaFoldDB" id="A0A1H2T954"/>
<protein>
    <submittedName>
        <fullName evidence="2">Uncharacterized protein</fullName>
    </submittedName>
</protein>